<evidence type="ECO:0000313" key="2">
    <source>
        <dbReference type="EMBL" id="GAA2402778.1"/>
    </source>
</evidence>
<keyword evidence="1" id="KW-0472">Membrane</keyword>
<protein>
    <recommendedName>
        <fullName evidence="4">LPXTG cell wall anchor domain-containing protein</fullName>
    </recommendedName>
</protein>
<keyword evidence="3" id="KW-1185">Reference proteome</keyword>
<gene>
    <name evidence="2" type="ORF">GCM10010255_40760</name>
</gene>
<feature type="transmembrane region" description="Helical" evidence="1">
    <location>
        <begin position="20"/>
        <end position="43"/>
    </location>
</feature>
<evidence type="ECO:0000256" key="1">
    <source>
        <dbReference type="SAM" id="Phobius"/>
    </source>
</evidence>
<proteinExistence type="predicted"/>
<dbReference type="RefSeq" id="WP_346138446.1">
    <property type="nucleotide sequence ID" value="NZ_BAAASE010000005.1"/>
</dbReference>
<dbReference type="EMBL" id="BAAASE010000005">
    <property type="protein sequence ID" value="GAA2402778.1"/>
    <property type="molecule type" value="Genomic_DNA"/>
</dbReference>
<keyword evidence="1" id="KW-0812">Transmembrane</keyword>
<dbReference type="Proteomes" id="UP001499986">
    <property type="component" value="Unassembled WGS sequence"/>
</dbReference>
<sequence>MSGQAQLAQTGAPVLVIGGITYPIGGWMLAAAAALVALGLLCVRFGFRRKLASGEAGSHPSSGHGK</sequence>
<evidence type="ECO:0008006" key="4">
    <source>
        <dbReference type="Google" id="ProtNLM"/>
    </source>
</evidence>
<evidence type="ECO:0000313" key="3">
    <source>
        <dbReference type="Proteomes" id="UP001499986"/>
    </source>
</evidence>
<comment type="caution">
    <text evidence="2">The sequence shown here is derived from an EMBL/GenBank/DDBJ whole genome shotgun (WGS) entry which is preliminary data.</text>
</comment>
<organism evidence="2 3">
    <name type="scientific">Streptomyces coeruleofuscus</name>
    <dbReference type="NCBI Taxonomy" id="66879"/>
    <lineage>
        <taxon>Bacteria</taxon>
        <taxon>Bacillati</taxon>
        <taxon>Actinomycetota</taxon>
        <taxon>Actinomycetes</taxon>
        <taxon>Kitasatosporales</taxon>
        <taxon>Streptomycetaceae</taxon>
        <taxon>Streptomyces</taxon>
    </lineage>
</organism>
<accession>A0ABP5VGL8</accession>
<keyword evidence="1" id="KW-1133">Transmembrane helix</keyword>
<reference evidence="3" key="1">
    <citation type="journal article" date="2019" name="Int. J. Syst. Evol. Microbiol.">
        <title>The Global Catalogue of Microorganisms (GCM) 10K type strain sequencing project: providing services to taxonomists for standard genome sequencing and annotation.</title>
        <authorList>
            <consortium name="The Broad Institute Genomics Platform"/>
            <consortium name="The Broad Institute Genome Sequencing Center for Infectious Disease"/>
            <person name="Wu L."/>
            <person name="Ma J."/>
        </authorList>
    </citation>
    <scope>NUCLEOTIDE SEQUENCE [LARGE SCALE GENOMIC DNA]</scope>
    <source>
        <strain evidence="3">JCM 4358</strain>
    </source>
</reference>
<name>A0ABP5VGL8_9ACTN</name>